<dbReference type="InterPro" id="IPR022193">
    <property type="entry name" value="DUF3718"/>
</dbReference>
<keyword evidence="3" id="KW-1185">Reference proteome</keyword>
<dbReference type="Proteomes" id="UP000307790">
    <property type="component" value="Unassembled WGS sequence"/>
</dbReference>
<dbReference type="EMBL" id="VCBC01000014">
    <property type="protein sequence ID" value="TLU61795.1"/>
    <property type="molecule type" value="Genomic_DNA"/>
</dbReference>
<protein>
    <submittedName>
        <fullName evidence="2">DUF3718 domain-containing protein</fullName>
    </submittedName>
</protein>
<gene>
    <name evidence="2" type="ORF">FE810_13320</name>
</gene>
<evidence type="ECO:0000313" key="2">
    <source>
        <dbReference type="EMBL" id="TLU61795.1"/>
    </source>
</evidence>
<proteinExistence type="predicted"/>
<name>A0A5R9IDW2_9GAMM</name>
<feature type="chain" id="PRO_5024389901" evidence="1">
    <location>
        <begin position="24"/>
        <end position="120"/>
    </location>
</feature>
<sequence>MKTLNVIATTGLIASLAAFSVNAQGAYSSYMETALVDTCKAAMSDSTYKLRQTLGEYNLKAKTVALGLVCNGEDVITFATNRGANNTADYMNEKLDGASITDLAATEQVTYEVTFEDAPE</sequence>
<dbReference type="AlphaFoldDB" id="A0A5R9IDW2"/>
<dbReference type="Pfam" id="PF12514">
    <property type="entry name" value="DUF3718"/>
    <property type="match status" value="1"/>
</dbReference>
<comment type="caution">
    <text evidence="2">The sequence shown here is derived from an EMBL/GenBank/DDBJ whole genome shotgun (WGS) entry which is preliminary data.</text>
</comment>
<organism evidence="2 3">
    <name type="scientific">Thalassotalea litorea</name>
    <dbReference type="NCBI Taxonomy" id="2020715"/>
    <lineage>
        <taxon>Bacteria</taxon>
        <taxon>Pseudomonadati</taxon>
        <taxon>Pseudomonadota</taxon>
        <taxon>Gammaproteobacteria</taxon>
        <taxon>Alteromonadales</taxon>
        <taxon>Colwelliaceae</taxon>
        <taxon>Thalassotalea</taxon>
    </lineage>
</organism>
<feature type="signal peptide" evidence="1">
    <location>
        <begin position="1"/>
        <end position="23"/>
    </location>
</feature>
<dbReference type="OrthoDB" id="6401678at2"/>
<dbReference type="RefSeq" id="WP_138320561.1">
    <property type="nucleotide sequence ID" value="NZ_VCBC01000014.1"/>
</dbReference>
<reference evidence="2 3" key="1">
    <citation type="submission" date="2019-05" db="EMBL/GenBank/DDBJ databases">
        <title>Genome sequences of Thalassotalea litorea 1K03283.</title>
        <authorList>
            <person name="Zhang D."/>
        </authorList>
    </citation>
    <scope>NUCLEOTIDE SEQUENCE [LARGE SCALE GENOMIC DNA]</scope>
    <source>
        <strain evidence="2 3">MCCC 1K03283</strain>
    </source>
</reference>
<evidence type="ECO:0000256" key="1">
    <source>
        <dbReference type="SAM" id="SignalP"/>
    </source>
</evidence>
<accession>A0A5R9IDW2</accession>
<keyword evidence="1" id="KW-0732">Signal</keyword>
<evidence type="ECO:0000313" key="3">
    <source>
        <dbReference type="Proteomes" id="UP000307790"/>
    </source>
</evidence>